<dbReference type="GO" id="GO:0003723">
    <property type="term" value="F:RNA binding"/>
    <property type="evidence" value="ECO:0007669"/>
    <property type="project" value="UniProtKB-UniRule"/>
</dbReference>
<dbReference type="SMART" id="SM00322">
    <property type="entry name" value="KH"/>
    <property type="match status" value="2"/>
</dbReference>
<name>A0A937LG80_9GAMM</name>
<keyword evidence="3 7" id="KW-0889">Transcription antitermination</keyword>
<dbReference type="AlphaFoldDB" id="A0A937LG80"/>
<keyword evidence="8" id="KW-0175">Coiled coil</keyword>
<dbReference type="NCBIfam" id="TIGR01953">
    <property type="entry name" value="NusA"/>
    <property type="match status" value="1"/>
</dbReference>
<protein>
    <recommendedName>
        <fullName evidence="7">Transcription termination/antitermination protein NusA</fullName>
    </recommendedName>
</protein>
<dbReference type="InterPro" id="IPR010995">
    <property type="entry name" value="DNA_repair_Rad51/TF_NusA_a-hlx"/>
</dbReference>
<dbReference type="FunFam" id="3.30.300.20:FF:000005">
    <property type="entry name" value="Transcription termination/antitermination protein NusA"/>
    <property type="match status" value="1"/>
</dbReference>
<comment type="similarity">
    <text evidence="7">Belongs to the NusA family.</text>
</comment>
<dbReference type="InterPro" id="IPR012340">
    <property type="entry name" value="NA-bd_OB-fold"/>
</dbReference>
<comment type="caution">
    <text evidence="10">The sequence shown here is derived from an EMBL/GenBank/DDBJ whole genome shotgun (WGS) entry which is preliminary data.</text>
</comment>
<dbReference type="EMBL" id="JADHQC010000001">
    <property type="protein sequence ID" value="MBL6811310.1"/>
    <property type="molecule type" value="Genomic_DNA"/>
</dbReference>
<dbReference type="FunFam" id="3.30.300.20:FF:000002">
    <property type="entry name" value="Transcription termination/antitermination protein NusA"/>
    <property type="match status" value="1"/>
</dbReference>
<dbReference type="PANTHER" id="PTHR22648:SF0">
    <property type="entry name" value="TRANSCRIPTION TERMINATION_ANTITERMINATION PROTEIN NUSA"/>
    <property type="match status" value="1"/>
</dbReference>
<dbReference type="SUPFAM" id="SSF69705">
    <property type="entry name" value="Transcription factor NusA, N-terminal domain"/>
    <property type="match status" value="1"/>
</dbReference>
<feature type="coiled-coil region" evidence="8">
    <location>
        <begin position="406"/>
        <end position="436"/>
    </location>
</feature>
<dbReference type="InterPro" id="IPR015946">
    <property type="entry name" value="KH_dom-like_a/b"/>
</dbReference>
<comment type="subcellular location">
    <subcellularLocation>
        <location evidence="7">Cytoplasm</location>
    </subcellularLocation>
</comment>
<dbReference type="GO" id="GO:0005829">
    <property type="term" value="C:cytosol"/>
    <property type="evidence" value="ECO:0007669"/>
    <property type="project" value="TreeGrafter"/>
</dbReference>
<evidence type="ECO:0000259" key="9">
    <source>
        <dbReference type="PROSITE" id="PS50126"/>
    </source>
</evidence>
<evidence type="ECO:0000256" key="2">
    <source>
        <dbReference type="ARBA" id="ARBA00022490"/>
    </source>
</evidence>
<dbReference type="PROSITE" id="PS50084">
    <property type="entry name" value="KH_TYPE_1"/>
    <property type="match status" value="1"/>
</dbReference>
<dbReference type="InterPro" id="IPR010213">
    <property type="entry name" value="TF_NusA"/>
</dbReference>
<keyword evidence="4 7" id="KW-0694">RNA-binding</keyword>
<dbReference type="GO" id="GO:0003700">
    <property type="term" value="F:DNA-binding transcription factor activity"/>
    <property type="evidence" value="ECO:0007669"/>
    <property type="project" value="InterPro"/>
</dbReference>
<comment type="function">
    <text evidence="7">Participates in both transcription termination and antitermination.</text>
</comment>
<dbReference type="InterPro" id="IPR013735">
    <property type="entry name" value="TF_NusA_N"/>
</dbReference>
<dbReference type="SUPFAM" id="SSF54814">
    <property type="entry name" value="Prokaryotic type KH domain (KH-domain type II)"/>
    <property type="match status" value="2"/>
</dbReference>
<keyword evidence="6 7" id="KW-0804">Transcription</keyword>
<dbReference type="Pfam" id="PF26594">
    <property type="entry name" value="KH_NusA_2nd"/>
    <property type="match status" value="1"/>
</dbReference>
<organism evidence="10 11">
    <name type="scientific">SAR86 cluster bacterium</name>
    <dbReference type="NCBI Taxonomy" id="2030880"/>
    <lineage>
        <taxon>Bacteria</taxon>
        <taxon>Pseudomonadati</taxon>
        <taxon>Pseudomonadota</taxon>
        <taxon>Gammaproteobacteria</taxon>
        <taxon>SAR86 cluster</taxon>
    </lineage>
</organism>
<dbReference type="CDD" id="cd22529">
    <property type="entry name" value="KH-II_NusA_rpt2"/>
    <property type="match status" value="1"/>
</dbReference>
<evidence type="ECO:0000256" key="1">
    <source>
        <dbReference type="ARBA" id="ARBA00022472"/>
    </source>
</evidence>
<keyword evidence="5 7" id="KW-0805">Transcription regulation</keyword>
<dbReference type="Pfam" id="PF00575">
    <property type="entry name" value="S1"/>
    <property type="match status" value="1"/>
</dbReference>
<dbReference type="InterPro" id="IPR058582">
    <property type="entry name" value="KH_NusA_2nd"/>
</dbReference>
<dbReference type="Gene3D" id="3.30.1480.10">
    <property type="entry name" value="NusA, N-terminal domain"/>
    <property type="match status" value="1"/>
</dbReference>
<dbReference type="GO" id="GO:0031564">
    <property type="term" value="P:transcription antitermination"/>
    <property type="evidence" value="ECO:0007669"/>
    <property type="project" value="UniProtKB-UniRule"/>
</dbReference>
<dbReference type="GO" id="GO:0006353">
    <property type="term" value="P:DNA-templated transcription termination"/>
    <property type="evidence" value="ECO:0007669"/>
    <property type="project" value="UniProtKB-UniRule"/>
</dbReference>
<accession>A0A937LG80</accession>
<dbReference type="CDD" id="cd04455">
    <property type="entry name" value="S1_NusA"/>
    <property type="match status" value="1"/>
</dbReference>
<evidence type="ECO:0000256" key="3">
    <source>
        <dbReference type="ARBA" id="ARBA00022814"/>
    </source>
</evidence>
<keyword evidence="2 7" id="KW-0963">Cytoplasm</keyword>
<dbReference type="SMART" id="SM00316">
    <property type="entry name" value="S1"/>
    <property type="match status" value="1"/>
</dbReference>
<comment type="subunit">
    <text evidence="7">Monomer. Binds directly to the core enzyme of the DNA-dependent RNA polymerase and to nascent RNA.</text>
</comment>
<keyword evidence="1 7" id="KW-0806">Transcription termination</keyword>
<gene>
    <name evidence="7 10" type="primary">nusA</name>
    <name evidence="10" type="ORF">ISQ63_00325</name>
</gene>
<proteinExistence type="inferred from homology"/>
<evidence type="ECO:0000256" key="5">
    <source>
        <dbReference type="ARBA" id="ARBA00023015"/>
    </source>
</evidence>
<dbReference type="CDD" id="cd02134">
    <property type="entry name" value="KH-II_NusA_rpt1"/>
    <property type="match status" value="1"/>
</dbReference>
<dbReference type="HAMAP" id="MF_00945_B">
    <property type="entry name" value="NusA_B"/>
    <property type="match status" value="1"/>
</dbReference>
<evidence type="ECO:0000256" key="4">
    <source>
        <dbReference type="ARBA" id="ARBA00022884"/>
    </source>
</evidence>
<dbReference type="Proteomes" id="UP000744438">
    <property type="component" value="Unassembled WGS sequence"/>
</dbReference>
<dbReference type="Gene3D" id="1.10.150.20">
    <property type="entry name" value="5' to 3' exonuclease, C-terminal subdomain"/>
    <property type="match status" value="2"/>
</dbReference>
<dbReference type="InterPro" id="IPR036555">
    <property type="entry name" value="NusA_N_sf"/>
</dbReference>
<dbReference type="Pfam" id="PF08529">
    <property type="entry name" value="NusA_N"/>
    <property type="match status" value="1"/>
</dbReference>
<dbReference type="InterPro" id="IPR025249">
    <property type="entry name" value="TF_NusA_KH_1st"/>
</dbReference>
<dbReference type="InterPro" id="IPR030842">
    <property type="entry name" value="TF_NusA_bacterial"/>
</dbReference>
<evidence type="ECO:0000256" key="6">
    <source>
        <dbReference type="ARBA" id="ARBA00023163"/>
    </source>
</evidence>
<evidence type="ECO:0000313" key="10">
    <source>
        <dbReference type="EMBL" id="MBL6811310.1"/>
    </source>
</evidence>
<dbReference type="SUPFAM" id="SSF50249">
    <property type="entry name" value="Nucleic acid-binding proteins"/>
    <property type="match status" value="1"/>
</dbReference>
<evidence type="ECO:0000256" key="8">
    <source>
        <dbReference type="SAM" id="Coils"/>
    </source>
</evidence>
<dbReference type="Gene3D" id="2.40.50.140">
    <property type="entry name" value="Nucleic acid-binding proteins"/>
    <property type="match status" value="1"/>
</dbReference>
<dbReference type="InterPro" id="IPR009019">
    <property type="entry name" value="KH_sf_prok-type"/>
</dbReference>
<evidence type="ECO:0000256" key="7">
    <source>
        <dbReference type="HAMAP-Rule" id="MF_00945"/>
    </source>
</evidence>
<dbReference type="Pfam" id="PF13184">
    <property type="entry name" value="KH_NusA_1st"/>
    <property type="match status" value="1"/>
</dbReference>
<dbReference type="Gene3D" id="3.30.300.20">
    <property type="match status" value="2"/>
</dbReference>
<feature type="domain" description="S1 motif" evidence="9">
    <location>
        <begin position="137"/>
        <end position="202"/>
    </location>
</feature>
<dbReference type="GO" id="GO:0000166">
    <property type="term" value="F:nucleotide binding"/>
    <property type="evidence" value="ECO:0007669"/>
    <property type="project" value="InterPro"/>
</dbReference>
<dbReference type="PROSITE" id="PS50126">
    <property type="entry name" value="S1"/>
    <property type="match status" value="1"/>
</dbReference>
<evidence type="ECO:0000313" key="11">
    <source>
        <dbReference type="Proteomes" id="UP000744438"/>
    </source>
</evidence>
<dbReference type="PANTHER" id="PTHR22648">
    <property type="entry name" value="TRANSCRIPTION TERMINATION FACTOR NUSA"/>
    <property type="match status" value="1"/>
</dbReference>
<dbReference type="InterPro" id="IPR004087">
    <property type="entry name" value="KH_dom"/>
</dbReference>
<sequence>MNEEILLVADSVSNEKDLPKETIFEAIEFALASAAKKRYKIEVNILVDIDQSTGDYQTFRYKDVVDFENYEDSELHILVDSDFAEENGLKVGDKFKEQVENAEFGRIAAQAAKQVIVQKVRDAERLEIIKRFRPSLGKLVSGSVKKVTREFIIVDLGDNAEASLPRKDLIQGEIYRVGDRIKGILEESIRENRGPQLILSRSSKEMVSELFKLEVPEIAEEVIEIRAVAREAGARTKIAVKTNDARIDPVGACVGMRGSRVQAVSNELGNERIDIVVWEDDQAKLLVNTLSPAEILSIVMDDENQSMEVVVKDENLALAIGKGGQNIRLTSELLGWQIQIKGESSEEEDTEISKLIEYLGVDRNLASKLIENNLETVQKISESNIEDFAGIDGLEEDVISTLIERAEESLLEIALLELDEDDAEEETKEARKLELSDGFSEEELELLVKNEILTVENLADLATDELTEIFEIDAERAAELIMSARQEWLED</sequence>
<dbReference type="Pfam" id="PF14520">
    <property type="entry name" value="HHH_5"/>
    <property type="match status" value="2"/>
</dbReference>
<dbReference type="InterPro" id="IPR003029">
    <property type="entry name" value="S1_domain"/>
</dbReference>
<reference evidence="10" key="1">
    <citation type="submission" date="2020-10" db="EMBL/GenBank/DDBJ databases">
        <title>Microbiome of the Black Sea water column analyzed by genome centric metagenomics.</title>
        <authorList>
            <person name="Cabello-Yeves P.J."/>
            <person name="Callieri C."/>
            <person name="Picazo A."/>
            <person name="Mehrshad M."/>
            <person name="Haro-Moreno J.M."/>
            <person name="Roda-Garcia J."/>
            <person name="Dzembekova N."/>
            <person name="Slabakova V."/>
            <person name="Slabakova N."/>
            <person name="Moncheva S."/>
            <person name="Rodriguez-Valera F."/>
        </authorList>
    </citation>
    <scope>NUCLEOTIDE SEQUENCE</scope>
    <source>
        <strain evidence="10">BS307-5m-G49</strain>
    </source>
</reference>
<dbReference type="SUPFAM" id="SSF47794">
    <property type="entry name" value="Rad51 N-terminal domain-like"/>
    <property type="match status" value="2"/>
</dbReference>